<dbReference type="Gene3D" id="3.40.190.10">
    <property type="entry name" value="Periplasmic binding protein-like II"/>
    <property type="match status" value="2"/>
</dbReference>
<reference evidence="5" key="1">
    <citation type="journal article" date="2014" name="Int. J. Syst. Evol. Microbiol.">
        <title>Complete genome sequence of Corynebacterium casei LMG S-19264T (=DSM 44701T), isolated from a smear-ripened cheese.</title>
        <authorList>
            <consortium name="US DOE Joint Genome Institute (JGI-PGF)"/>
            <person name="Walter F."/>
            <person name="Albersmeier A."/>
            <person name="Kalinowski J."/>
            <person name="Ruckert C."/>
        </authorList>
    </citation>
    <scope>NUCLEOTIDE SEQUENCE</scope>
    <source>
        <strain evidence="5">CGMCC 1.10859</strain>
    </source>
</reference>
<dbReference type="Pfam" id="PF13416">
    <property type="entry name" value="SBP_bac_8"/>
    <property type="match status" value="1"/>
</dbReference>
<dbReference type="EMBL" id="FNOB01000002">
    <property type="protein sequence ID" value="SDW28747.1"/>
    <property type="molecule type" value="Genomic_DNA"/>
</dbReference>
<dbReference type="InterPro" id="IPR001188">
    <property type="entry name" value="Sperm_putr-bd"/>
</dbReference>
<gene>
    <name evidence="5" type="ORF">GCM10008024_06260</name>
    <name evidence="6" type="ORF">SAMN05444006_102249</name>
</gene>
<keyword evidence="3" id="KW-0732">Signal</keyword>
<evidence type="ECO:0000313" key="8">
    <source>
        <dbReference type="Proteomes" id="UP000634647"/>
    </source>
</evidence>
<dbReference type="Proteomes" id="UP000634647">
    <property type="component" value="Unassembled WGS sequence"/>
</dbReference>
<keyword evidence="2" id="KW-0813">Transport</keyword>
<dbReference type="PRINTS" id="PR00909">
    <property type="entry name" value="SPERMDNBNDNG"/>
</dbReference>
<reference evidence="5" key="3">
    <citation type="submission" date="2023-06" db="EMBL/GenBank/DDBJ databases">
        <authorList>
            <person name="Sun Q."/>
            <person name="Zhou Y."/>
        </authorList>
    </citation>
    <scope>NUCLEOTIDE SEQUENCE</scope>
    <source>
        <strain evidence="5">CGMCC 1.10859</strain>
    </source>
</reference>
<dbReference type="EMBL" id="BNAB01000002">
    <property type="protein sequence ID" value="GHD99326.1"/>
    <property type="molecule type" value="Genomic_DNA"/>
</dbReference>
<evidence type="ECO:0000256" key="3">
    <source>
        <dbReference type="ARBA" id="ARBA00022729"/>
    </source>
</evidence>
<dbReference type="Proteomes" id="UP000199541">
    <property type="component" value="Unassembled WGS sequence"/>
</dbReference>
<evidence type="ECO:0000256" key="2">
    <source>
        <dbReference type="ARBA" id="ARBA00022448"/>
    </source>
</evidence>
<dbReference type="RefSeq" id="WP_051646019.1">
    <property type="nucleotide sequence ID" value="NZ_BNAB01000002.1"/>
</dbReference>
<accession>A0AAN4ZY09</accession>
<dbReference type="GO" id="GO:0042597">
    <property type="term" value="C:periplasmic space"/>
    <property type="evidence" value="ECO:0007669"/>
    <property type="project" value="UniProtKB-SubCell"/>
</dbReference>
<protein>
    <submittedName>
        <fullName evidence="6">Spermidine/putrescine transport system substrate-binding protein</fullName>
    </submittedName>
</protein>
<dbReference type="InterPro" id="IPR006311">
    <property type="entry name" value="TAT_signal"/>
</dbReference>
<comment type="subcellular location">
    <subcellularLocation>
        <location evidence="1">Periplasm</location>
    </subcellularLocation>
</comment>
<dbReference type="GO" id="GO:0015846">
    <property type="term" value="P:polyamine transport"/>
    <property type="evidence" value="ECO:0007669"/>
    <property type="project" value="InterPro"/>
</dbReference>
<dbReference type="GO" id="GO:0019808">
    <property type="term" value="F:polyamine binding"/>
    <property type="evidence" value="ECO:0007669"/>
    <property type="project" value="InterPro"/>
</dbReference>
<comment type="caution">
    <text evidence="5">The sequence shown here is derived from an EMBL/GenBank/DDBJ whole genome shotgun (WGS) entry which is preliminary data.</text>
</comment>
<organism evidence="5 8">
    <name type="scientific">Allgaiera indica</name>
    <dbReference type="NCBI Taxonomy" id="765699"/>
    <lineage>
        <taxon>Bacteria</taxon>
        <taxon>Pseudomonadati</taxon>
        <taxon>Pseudomonadota</taxon>
        <taxon>Alphaproteobacteria</taxon>
        <taxon>Rhodobacterales</taxon>
        <taxon>Paracoccaceae</taxon>
        <taxon>Allgaiera</taxon>
    </lineage>
</organism>
<dbReference type="InterPro" id="IPR006059">
    <property type="entry name" value="SBP"/>
</dbReference>
<proteinExistence type="predicted"/>
<evidence type="ECO:0000256" key="4">
    <source>
        <dbReference type="ARBA" id="ARBA00022764"/>
    </source>
</evidence>
<evidence type="ECO:0000313" key="5">
    <source>
        <dbReference type="EMBL" id="GHD99326.1"/>
    </source>
</evidence>
<dbReference type="CDD" id="cd13590">
    <property type="entry name" value="PBP2_PotD_PotF_like"/>
    <property type="match status" value="1"/>
</dbReference>
<dbReference type="PROSITE" id="PS51318">
    <property type="entry name" value="TAT"/>
    <property type="match status" value="1"/>
</dbReference>
<name>A0AAN4ZY09_9RHOB</name>
<evidence type="ECO:0000313" key="7">
    <source>
        <dbReference type="Proteomes" id="UP000199541"/>
    </source>
</evidence>
<dbReference type="AlphaFoldDB" id="A0AAN4ZY09"/>
<keyword evidence="4" id="KW-0574">Periplasm</keyword>
<sequence>MTDDKTPKKHLRLDDPAFIRGLTQPRLSRRGVLGAGALGMAALAMPRFARAGSGAKPIPLDAKWEKWWKEQKPTKDLVFANWPYYIDVTEDGKKHPSLDNFTKATGINVKYLEVIQGNAPFYAKIAPVLKSGQSIGNDIIVMTNTWQLTELMMQDFLVPLWQEKLPNFFKNASPSVISPDYDKGNKYTVTWQSGMTGIAYNPKLTGREITSFEDLWDPKFAGHVGMMSDLTELGSAALLKLGIDPAKSTPADWKKAAAILEDQKKKGLVRQYYDQSYITALENGDTWITQAWSGDVFQAHAKGFKDLKFIVPKEGVMLWHDNMMIPKGAKNPLSALEWMNFYYTPETAGLIEDYVNYICPVPSAQAYIKDVIKDSAVADSPLVFPTDDMYAKTHDFYTFKSFDEYQTWQSTFSPVVQG</sequence>
<evidence type="ECO:0000313" key="6">
    <source>
        <dbReference type="EMBL" id="SDW28747.1"/>
    </source>
</evidence>
<dbReference type="SUPFAM" id="SSF53850">
    <property type="entry name" value="Periplasmic binding protein-like II"/>
    <property type="match status" value="1"/>
</dbReference>
<evidence type="ECO:0000256" key="1">
    <source>
        <dbReference type="ARBA" id="ARBA00004418"/>
    </source>
</evidence>
<dbReference type="PANTHER" id="PTHR30222:SF17">
    <property type="entry name" value="SPERMIDINE_PUTRESCINE-BINDING PERIPLASMIC PROTEIN"/>
    <property type="match status" value="1"/>
</dbReference>
<dbReference type="PANTHER" id="PTHR30222">
    <property type="entry name" value="SPERMIDINE/PUTRESCINE-BINDING PERIPLASMIC PROTEIN"/>
    <property type="match status" value="1"/>
</dbReference>
<keyword evidence="7" id="KW-1185">Reference proteome</keyword>
<reference evidence="6 7" key="2">
    <citation type="submission" date="2016-10" db="EMBL/GenBank/DDBJ databases">
        <authorList>
            <person name="Varghese N."/>
            <person name="Submissions S."/>
        </authorList>
    </citation>
    <scope>NUCLEOTIDE SEQUENCE [LARGE SCALE GENOMIC DNA]</scope>
    <source>
        <strain evidence="6 7">DSM 24802</strain>
    </source>
</reference>